<feature type="non-terminal residue" evidence="1">
    <location>
        <position position="131"/>
    </location>
</feature>
<gene>
    <name evidence="1" type="ORF">RPERSI_LOCUS15131</name>
</gene>
<dbReference type="Proteomes" id="UP000789920">
    <property type="component" value="Unassembled WGS sequence"/>
</dbReference>
<sequence>SQQPNESDSHHKGHRSQSSRSSISSFLAQQRQQSGMSSITPRDTRSHSRSHSKQKSISGSTTINATGSAGSTGSDDEVSECQHAGCLIKFNWWNRRHHCRRTGNIFCSATSAFSMLLFPDGSEDWGGVWSR</sequence>
<evidence type="ECO:0000313" key="2">
    <source>
        <dbReference type="Proteomes" id="UP000789920"/>
    </source>
</evidence>
<feature type="non-terminal residue" evidence="1">
    <location>
        <position position="1"/>
    </location>
</feature>
<reference evidence="1" key="1">
    <citation type="submission" date="2021-06" db="EMBL/GenBank/DDBJ databases">
        <authorList>
            <person name="Kallberg Y."/>
            <person name="Tangrot J."/>
            <person name="Rosling A."/>
        </authorList>
    </citation>
    <scope>NUCLEOTIDE SEQUENCE</scope>
    <source>
        <strain evidence="1">MA461A</strain>
    </source>
</reference>
<comment type="caution">
    <text evidence="1">The sequence shown here is derived from an EMBL/GenBank/DDBJ whole genome shotgun (WGS) entry which is preliminary data.</text>
</comment>
<organism evidence="1 2">
    <name type="scientific">Racocetra persica</name>
    <dbReference type="NCBI Taxonomy" id="160502"/>
    <lineage>
        <taxon>Eukaryota</taxon>
        <taxon>Fungi</taxon>
        <taxon>Fungi incertae sedis</taxon>
        <taxon>Mucoromycota</taxon>
        <taxon>Glomeromycotina</taxon>
        <taxon>Glomeromycetes</taxon>
        <taxon>Diversisporales</taxon>
        <taxon>Gigasporaceae</taxon>
        <taxon>Racocetra</taxon>
    </lineage>
</organism>
<evidence type="ECO:0000313" key="1">
    <source>
        <dbReference type="EMBL" id="CAG8760022.1"/>
    </source>
</evidence>
<keyword evidence="2" id="KW-1185">Reference proteome</keyword>
<proteinExistence type="predicted"/>
<dbReference type="EMBL" id="CAJVQC010035859">
    <property type="protein sequence ID" value="CAG8760022.1"/>
    <property type="molecule type" value="Genomic_DNA"/>
</dbReference>
<name>A0ACA9QNU9_9GLOM</name>
<protein>
    <submittedName>
        <fullName evidence="1">16137_t:CDS:1</fullName>
    </submittedName>
</protein>
<accession>A0ACA9QNU9</accession>